<dbReference type="CDD" id="cd01860">
    <property type="entry name" value="Rab5_related"/>
    <property type="match status" value="1"/>
</dbReference>
<feature type="region of interest" description="Disordered" evidence="2">
    <location>
        <begin position="196"/>
        <end position="231"/>
    </location>
</feature>
<dbReference type="SMART" id="SM00173">
    <property type="entry name" value="RAS"/>
    <property type="match status" value="1"/>
</dbReference>
<sequence>MSEQTQGQPPAAPAAPASAAGGPKKRHTFKFVLLGESAVGKSSIVTRFARNEFNQYNESTIGAAFVTKEVSLDEANVAVLRLWDTAGQERYKSLAPMYYRNAEGAVVVYDITQEDSFRKAQSWINELQRQNDFKTVIALVGNKLDLAQSKRTVSKEEGSRYAAEVNALFFETSAQTGEGVQELFVQLAKKTPRPIEVASASGQQGGPSSVNILSASSRGSSGAGTANDCAC</sequence>
<dbReference type="InterPro" id="IPR005225">
    <property type="entry name" value="Small_GTP-bd"/>
</dbReference>
<dbReference type="PROSITE" id="PS51421">
    <property type="entry name" value="RAS"/>
    <property type="match status" value="1"/>
</dbReference>
<dbReference type="PROSITE" id="PS51419">
    <property type="entry name" value="RAB"/>
    <property type="match status" value="1"/>
</dbReference>
<dbReference type="GO" id="GO:0005525">
    <property type="term" value="F:GTP binding"/>
    <property type="evidence" value="ECO:0007669"/>
    <property type="project" value="InterPro"/>
</dbReference>
<feature type="compositionally biased region" description="Low complexity" evidence="2">
    <location>
        <begin position="198"/>
        <end position="231"/>
    </location>
</feature>
<dbReference type="InterPro" id="IPR001806">
    <property type="entry name" value="Small_GTPase"/>
</dbReference>
<gene>
    <name evidence="3" type="primary">YPT52</name>
    <name evidence="3" type="ORF">GGI25_004244</name>
</gene>
<evidence type="ECO:0000313" key="3">
    <source>
        <dbReference type="EMBL" id="KAJ2674781.1"/>
    </source>
</evidence>
<proteinExistence type="predicted"/>
<evidence type="ECO:0000256" key="2">
    <source>
        <dbReference type="SAM" id="MobiDB-lite"/>
    </source>
</evidence>
<dbReference type="PRINTS" id="PR00449">
    <property type="entry name" value="RASTRNSFRMNG"/>
</dbReference>
<dbReference type="NCBIfam" id="TIGR00231">
    <property type="entry name" value="small_GTP"/>
    <property type="match status" value="1"/>
</dbReference>
<dbReference type="SMART" id="SM00176">
    <property type="entry name" value="RAN"/>
    <property type="match status" value="1"/>
</dbReference>
<evidence type="ECO:0000256" key="1">
    <source>
        <dbReference type="ARBA" id="ARBA00022741"/>
    </source>
</evidence>
<evidence type="ECO:0000313" key="4">
    <source>
        <dbReference type="Proteomes" id="UP001151518"/>
    </source>
</evidence>
<organism evidence="3 4">
    <name type="scientific">Coemansia spiralis</name>
    <dbReference type="NCBI Taxonomy" id="417178"/>
    <lineage>
        <taxon>Eukaryota</taxon>
        <taxon>Fungi</taxon>
        <taxon>Fungi incertae sedis</taxon>
        <taxon>Zoopagomycota</taxon>
        <taxon>Kickxellomycotina</taxon>
        <taxon>Kickxellomycetes</taxon>
        <taxon>Kickxellales</taxon>
        <taxon>Kickxellaceae</taxon>
        <taxon>Coemansia</taxon>
    </lineage>
</organism>
<dbReference type="SUPFAM" id="SSF52540">
    <property type="entry name" value="P-loop containing nucleoside triphosphate hydrolases"/>
    <property type="match status" value="1"/>
</dbReference>
<dbReference type="PROSITE" id="PS51420">
    <property type="entry name" value="RHO"/>
    <property type="match status" value="1"/>
</dbReference>
<dbReference type="SMART" id="SM00175">
    <property type="entry name" value="RAB"/>
    <property type="match status" value="1"/>
</dbReference>
<dbReference type="InterPro" id="IPR027417">
    <property type="entry name" value="P-loop_NTPase"/>
</dbReference>
<accession>A0A9W8G6J6</accession>
<dbReference type="Gene3D" id="3.40.50.300">
    <property type="entry name" value="P-loop containing nucleotide triphosphate hydrolases"/>
    <property type="match status" value="1"/>
</dbReference>
<reference evidence="3" key="1">
    <citation type="submission" date="2022-07" db="EMBL/GenBank/DDBJ databases">
        <title>Phylogenomic reconstructions and comparative analyses of Kickxellomycotina fungi.</title>
        <authorList>
            <person name="Reynolds N.K."/>
            <person name="Stajich J.E."/>
            <person name="Barry K."/>
            <person name="Grigoriev I.V."/>
            <person name="Crous P."/>
            <person name="Smith M.E."/>
        </authorList>
    </citation>
    <scope>NUCLEOTIDE SEQUENCE</scope>
    <source>
        <strain evidence="3">NRRL 3115</strain>
    </source>
</reference>
<dbReference type="Pfam" id="PF00071">
    <property type="entry name" value="Ras"/>
    <property type="match status" value="1"/>
</dbReference>
<dbReference type="Proteomes" id="UP001151518">
    <property type="component" value="Unassembled WGS sequence"/>
</dbReference>
<protein>
    <submittedName>
        <fullName evidence="3">GTP-binding protein of the rab/ypt</fullName>
    </submittedName>
</protein>
<comment type="caution">
    <text evidence="3">The sequence shown here is derived from an EMBL/GenBank/DDBJ whole genome shotgun (WGS) entry which is preliminary data.</text>
</comment>
<dbReference type="EMBL" id="JANBTW010000054">
    <property type="protein sequence ID" value="KAJ2674781.1"/>
    <property type="molecule type" value="Genomic_DNA"/>
</dbReference>
<dbReference type="OrthoDB" id="63533at2759"/>
<dbReference type="PANTHER" id="PTHR47978">
    <property type="match status" value="1"/>
</dbReference>
<dbReference type="AlphaFoldDB" id="A0A9W8G6J6"/>
<dbReference type="SMART" id="SM00174">
    <property type="entry name" value="RHO"/>
    <property type="match status" value="1"/>
</dbReference>
<dbReference type="FunFam" id="3.40.50.300:FF:000823">
    <property type="entry name" value="Small GTPase RAB, putative"/>
    <property type="match status" value="1"/>
</dbReference>
<keyword evidence="1" id="KW-0547">Nucleotide-binding</keyword>
<name>A0A9W8G6J6_9FUNG</name>
<feature type="region of interest" description="Disordered" evidence="2">
    <location>
        <begin position="1"/>
        <end position="23"/>
    </location>
</feature>
<dbReference type="GO" id="GO:0003924">
    <property type="term" value="F:GTPase activity"/>
    <property type="evidence" value="ECO:0007669"/>
    <property type="project" value="InterPro"/>
</dbReference>